<accession>A0ABW1DIZ5</accession>
<feature type="compositionally biased region" description="Low complexity" evidence="1">
    <location>
        <begin position="104"/>
        <end position="119"/>
    </location>
</feature>
<gene>
    <name evidence="4" type="ORF">ACFPQ6_09840</name>
</gene>
<keyword evidence="5" id="KW-1185">Reference proteome</keyword>
<name>A0ABW1DIZ5_9DEIO</name>
<feature type="chain" id="PRO_5046281372" evidence="3">
    <location>
        <begin position="22"/>
        <end position="254"/>
    </location>
</feature>
<dbReference type="RefSeq" id="WP_380048826.1">
    <property type="nucleotide sequence ID" value="NZ_JBHSOH010000009.1"/>
</dbReference>
<feature type="signal peptide" evidence="3">
    <location>
        <begin position="1"/>
        <end position="21"/>
    </location>
</feature>
<keyword evidence="3" id="KW-0732">Signal</keyword>
<evidence type="ECO:0000256" key="1">
    <source>
        <dbReference type="SAM" id="MobiDB-lite"/>
    </source>
</evidence>
<comment type="caution">
    <text evidence="4">The sequence shown here is derived from an EMBL/GenBank/DDBJ whole genome shotgun (WGS) entry which is preliminary data.</text>
</comment>
<feature type="region of interest" description="Disordered" evidence="1">
    <location>
        <begin position="19"/>
        <end position="133"/>
    </location>
</feature>
<protein>
    <submittedName>
        <fullName evidence="4">Uncharacterized protein</fullName>
    </submittedName>
</protein>
<dbReference type="Proteomes" id="UP001595979">
    <property type="component" value="Unassembled WGS sequence"/>
</dbReference>
<proteinExistence type="predicted"/>
<evidence type="ECO:0000313" key="4">
    <source>
        <dbReference type="EMBL" id="MFC5848611.1"/>
    </source>
</evidence>
<organism evidence="4 5">
    <name type="scientific">Deinococcus petrolearius</name>
    <dbReference type="NCBI Taxonomy" id="1751295"/>
    <lineage>
        <taxon>Bacteria</taxon>
        <taxon>Thermotogati</taxon>
        <taxon>Deinococcota</taxon>
        <taxon>Deinococci</taxon>
        <taxon>Deinococcales</taxon>
        <taxon>Deinococcaceae</taxon>
        <taxon>Deinococcus</taxon>
    </lineage>
</organism>
<evidence type="ECO:0000313" key="5">
    <source>
        <dbReference type="Proteomes" id="UP001595979"/>
    </source>
</evidence>
<keyword evidence="2" id="KW-0812">Transmembrane</keyword>
<feature type="compositionally biased region" description="Low complexity" evidence="1">
    <location>
        <begin position="34"/>
        <end position="95"/>
    </location>
</feature>
<keyword evidence="2" id="KW-1133">Transmembrane helix</keyword>
<keyword evidence="2" id="KW-0472">Membrane</keyword>
<evidence type="ECO:0000256" key="2">
    <source>
        <dbReference type="SAM" id="Phobius"/>
    </source>
</evidence>
<evidence type="ECO:0000256" key="3">
    <source>
        <dbReference type="SAM" id="SignalP"/>
    </source>
</evidence>
<dbReference type="EMBL" id="JBHSOH010000009">
    <property type="protein sequence ID" value="MFC5848611.1"/>
    <property type="molecule type" value="Genomic_DNA"/>
</dbReference>
<feature type="transmembrane region" description="Helical" evidence="2">
    <location>
        <begin position="232"/>
        <end position="250"/>
    </location>
</feature>
<reference evidence="5" key="1">
    <citation type="journal article" date="2019" name="Int. J. Syst. Evol. Microbiol.">
        <title>The Global Catalogue of Microorganisms (GCM) 10K type strain sequencing project: providing services to taxonomists for standard genome sequencing and annotation.</title>
        <authorList>
            <consortium name="The Broad Institute Genomics Platform"/>
            <consortium name="The Broad Institute Genome Sequencing Center for Infectious Disease"/>
            <person name="Wu L."/>
            <person name="Ma J."/>
        </authorList>
    </citation>
    <scope>NUCLEOTIDE SEQUENCE [LARGE SCALE GENOMIC DNA]</scope>
    <source>
        <strain evidence="5">CGMCC 1.15053</strain>
    </source>
</reference>
<sequence length="254" mass="26234">MKRSLTLLLTALALGSGLADAARRSGGGFGGSRSSGSSYRSSPTYRAPSSRAPSTPSYTPPRNSSSGSSYTAPRSSSSSGSTSSSSSATPRSSSSAQRGAALPSNSSVRGSAANRAAAAQVTPTQLSGWKSAPLPAGVPRSALTYSATRSSGYQYQLSPGRYYPYPQSYYRQRNIGYDILKYALIFTAVSSVANALDGPDVVVNNVGTSQGGNELSGVTYDQPAPVRQGPNLWTYAGVGFAAAAAAWFLLGRRR</sequence>